<evidence type="ECO:0000313" key="2">
    <source>
        <dbReference type="Proteomes" id="UP001064048"/>
    </source>
</evidence>
<protein>
    <submittedName>
        <fullName evidence="1">Uncharacterized protein</fullName>
    </submittedName>
</protein>
<proteinExistence type="predicted"/>
<organism evidence="1 2">
    <name type="scientific">Choristoneura fumiferana</name>
    <name type="common">Spruce budworm moth</name>
    <name type="synonym">Archips fumiferana</name>
    <dbReference type="NCBI Taxonomy" id="7141"/>
    <lineage>
        <taxon>Eukaryota</taxon>
        <taxon>Metazoa</taxon>
        <taxon>Ecdysozoa</taxon>
        <taxon>Arthropoda</taxon>
        <taxon>Hexapoda</taxon>
        <taxon>Insecta</taxon>
        <taxon>Pterygota</taxon>
        <taxon>Neoptera</taxon>
        <taxon>Endopterygota</taxon>
        <taxon>Lepidoptera</taxon>
        <taxon>Glossata</taxon>
        <taxon>Ditrysia</taxon>
        <taxon>Tortricoidea</taxon>
        <taxon>Tortricidae</taxon>
        <taxon>Tortricinae</taxon>
        <taxon>Choristoneura</taxon>
    </lineage>
</organism>
<name>A0ACC0KPP8_CHOFU</name>
<sequence length="1638" mass="180606">YCIYEICLPLPSNPILRKLDDLRFQHVKDSAGNYHLVDMWMTLNDISEVARYNPTSSNVYHLFTRNNPTTSQPLLINNPGLLELTEFSNSRRTIVLLHGWRDGAFLAAENVNVIVVDWSEGSSGLYSAALENTVSSGQAVAQFINWLNEASFSSPVQYHIVGHGLGGHKAGIVARHVEGSITYVTGLDPSLVGWINHSDRFQPTDAAYTEVIHTNCGVNGYLSDLADVDFYPNGGESMPGCDSHACDHERAVHYFGESITTGGFTGRQCINYMAAILGTCNIMPLRLEMGGLRPKMGNFKGCASLMYLNGDKMSVSLSFGKKVITNRTLSSRKPTPVCMPLPGGISKFCGRVYNIARAGEEFRACLGDVANDVESADYTGFSLLGEDIIGDLFGSTGGKKANKNKNKNKKKQAPTSTTTTTTTTTTKRPRPSRRPSRRPNRTTTPRPAATRTTTVRVRPVNRRPTRRPTRRPENRPPRPSRRPPTSTSVEVTPTLETSPAISSTIATPTIKITTAGIAMTESTPISSAEKEQTFEPVLIVTQKPMTTLAEITVKDENQFEDPGLEMSLAQLTGQLSVVPVTPILPTSAKVSSMMTTNREQTNYEKIETITPKTTFTAAFDTSSEDAVNDDMVQIVHDLDSHSEENISIKPEQSSDESRAHYSQVVPNDFYGGLSLPKKNRGNDFGFKDFDVLGLSDIGETVGEEIGLFGKNKRNNKKNNDVKKSKGVKGRNNDDDDILGLEALSESLGLSGNDNQKKKKQRGRQNKMMRGEIILTNDRSYEVIKFQIPKSIWREALNPTPVLRQQATIVLPIHVAQDDENYIEDDEDDIEEPTGDNEANLVQDAPVVEPIVQSEITNAPTVANITEKPLLDEETTTLAPQNVNGSVFRFPCSCVQGQCGCCTGTIMERFKMKACGNISFVPEDFVFDVRMSVNNRTVVRRRVSASDPPPICFNPARAPFVRVCAEISNIRIRNRNAFACLDINADIAGFQIYSASFRCFGLFGNSGDGDDNRGGFLSNAAGAIFGGGDSESGGLFGGGGGIFGGGDDGDDGGPLDAFGDAVGDFFDGRKFRTVVQQASTNITQADLEDLEVPDSALIFLERLKARKFAQISLRSRQTQVGQNTTSTSEEDDDDEPNRRCTCSYGVCKCCTGYVLDLFNQKACMKVTYHPGDFAFDVAMSMNDRVLYENSMSGKNPKPICINPPRLRNLKVCAKFYNIFFPGRNFHFCLAMTGQWGQFELFNMAFDCLRMGANGLAMVGPEENGGIPIPNPQGGVDAVIDAGDDDIEEYDENNTGRIAKFTVQNENDGATYFGAGVFGIFCRFFILTVWIWDSMETMESMPGSPEVTYNWVDVTTDFFTHIQDLRLGELLHDGHLFGLFEAMSAIEMMDPKMDAGMLCNRGVSKPLNFQQAVQAGKLKIDDLEPNELIGVIDATMACIVSWLEGHSLAQTVFTNLAQVFEEEDFQPMGYGYRLGSNPQTGNTFDPNLEVSEQKCIAMLREQEEELNKKARGTDDEAREFVENFLARCVRPFAVLLQVCGHNRARQRDKLALLLDEFAALQEEALVAFKLQGKIRQPQSEFDNEAVRYKHRFAPLSVLTPPQVTDLLKVAKTNFVVLKLLAGGHKRDSTTPPEFDFTHLK</sequence>
<evidence type="ECO:0000313" key="1">
    <source>
        <dbReference type="EMBL" id="KAI8438263.1"/>
    </source>
</evidence>
<gene>
    <name evidence="1" type="ORF">MSG28_010859</name>
</gene>
<feature type="non-terminal residue" evidence="1">
    <location>
        <position position="1638"/>
    </location>
</feature>
<comment type="caution">
    <text evidence="1">The sequence shown here is derived from an EMBL/GenBank/DDBJ whole genome shotgun (WGS) entry which is preliminary data.</text>
</comment>
<dbReference type="Proteomes" id="UP001064048">
    <property type="component" value="Chromosome 18"/>
</dbReference>
<reference evidence="1 2" key="1">
    <citation type="journal article" date="2022" name="Genome Biol. Evol.">
        <title>The Spruce Budworm Genome: Reconstructing the Evolutionary History of Antifreeze Proteins.</title>
        <authorList>
            <person name="Beliveau C."/>
            <person name="Gagne P."/>
            <person name="Picq S."/>
            <person name="Vernygora O."/>
            <person name="Keeling C.I."/>
            <person name="Pinkney K."/>
            <person name="Doucet D."/>
            <person name="Wen F."/>
            <person name="Johnston J.S."/>
            <person name="Maaroufi H."/>
            <person name="Boyle B."/>
            <person name="Laroche J."/>
            <person name="Dewar K."/>
            <person name="Juretic N."/>
            <person name="Blackburn G."/>
            <person name="Nisole A."/>
            <person name="Brunet B."/>
            <person name="Brandao M."/>
            <person name="Lumley L."/>
            <person name="Duan J."/>
            <person name="Quan G."/>
            <person name="Lucarotti C.J."/>
            <person name="Roe A.D."/>
            <person name="Sperling F.A.H."/>
            <person name="Levesque R.C."/>
            <person name="Cusson M."/>
        </authorList>
    </citation>
    <scope>NUCLEOTIDE SEQUENCE [LARGE SCALE GENOMIC DNA]</scope>
    <source>
        <strain evidence="1">Glfc:IPQL:Cfum</strain>
    </source>
</reference>
<accession>A0ACC0KPP8</accession>
<dbReference type="EMBL" id="CM046118">
    <property type="protein sequence ID" value="KAI8438263.1"/>
    <property type="molecule type" value="Genomic_DNA"/>
</dbReference>
<feature type="non-terminal residue" evidence="1">
    <location>
        <position position="1"/>
    </location>
</feature>
<keyword evidence="2" id="KW-1185">Reference proteome</keyword>